<dbReference type="EMBL" id="SOEZ01000051">
    <property type="protein sequence ID" value="TFB50254.1"/>
    <property type="molecule type" value="Genomic_DNA"/>
</dbReference>
<evidence type="ECO:0000256" key="3">
    <source>
        <dbReference type="ARBA" id="ARBA00022679"/>
    </source>
</evidence>
<feature type="binding site" evidence="10">
    <location>
        <position position="150"/>
    </location>
    <ligand>
        <name>4-amino-2-methyl-5-(diphosphooxymethyl)pyrimidine</name>
        <dbReference type="ChEBI" id="CHEBI:57841"/>
    </ligand>
</feature>
<evidence type="ECO:0000313" key="15">
    <source>
        <dbReference type="Proteomes" id="UP000297866"/>
    </source>
</evidence>
<dbReference type="GO" id="GO:0005737">
    <property type="term" value="C:cytoplasm"/>
    <property type="evidence" value="ECO:0007669"/>
    <property type="project" value="TreeGrafter"/>
</dbReference>
<dbReference type="GO" id="GO:0009229">
    <property type="term" value="P:thiamine diphosphate biosynthetic process"/>
    <property type="evidence" value="ECO:0007669"/>
    <property type="project" value="UniProtKB-UniRule"/>
</dbReference>
<feature type="binding site" evidence="10">
    <location>
        <begin position="198"/>
        <end position="199"/>
    </location>
    <ligand>
        <name>2-[(2R,5Z)-2-carboxy-4-methylthiazol-5(2H)-ylidene]ethyl phosphate</name>
        <dbReference type="ChEBI" id="CHEBI:62899"/>
    </ligand>
</feature>
<comment type="catalytic activity">
    <reaction evidence="7 10 11">
        <text>4-methyl-5-(2-phosphooxyethyl)-thiazole + 4-amino-2-methyl-5-(diphosphooxymethyl)pyrimidine + H(+) = thiamine phosphate + diphosphate</text>
        <dbReference type="Rhea" id="RHEA:22328"/>
        <dbReference type="ChEBI" id="CHEBI:15378"/>
        <dbReference type="ChEBI" id="CHEBI:33019"/>
        <dbReference type="ChEBI" id="CHEBI:37575"/>
        <dbReference type="ChEBI" id="CHEBI:57841"/>
        <dbReference type="ChEBI" id="CHEBI:58296"/>
        <dbReference type="EC" id="2.5.1.3"/>
    </reaction>
</comment>
<feature type="binding site" evidence="10">
    <location>
        <begin position="147"/>
        <end position="149"/>
    </location>
    <ligand>
        <name>2-[(2R,5Z)-2-carboxy-4-methylthiazol-5(2H)-ylidene]ethyl phosphate</name>
        <dbReference type="ChEBI" id="CHEBI:62899"/>
    </ligand>
</feature>
<evidence type="ECO:0000313" key="14">
    <source>
        <dbReference type="EMBL" id="TFB50254.1"/>
    </source>
</evidence>
<evidence type="ECO:0000256" key="6">
    <source>
        <dbReference type="ARBA" id="ARBA00022977"/>
    </source>
</evidence>
<gene>
    <name evidence="10 14" type="primary">thiE</name>
    <name evidence="14" type="ORF">E3O23_10190</name>
</gene>
<dbReference type="PANTHER" id="PTHR20857">
    <property type="entry name" value="THIAMINE-PHOSPHATE PYROPHOSPHORYLASE"/>
    <property type="match status" value="1"/>
</dbReference>
<evidence type="ECO:0000256" key="9">
    <source>
        <dbReference type="ARBA" id="ARBA00047883"/>
    </source>
</evidence>
<dbReference type="UniPathway" id="UPA00060">
    <property type="reaction ID" value="UER00141"/>
</dbReference>
<dbReference type="Gene3D" id="3.20.20.70">
    <property type="entry name" value="Aldolase class I"/>
    <property type="match status" value="1"/>
</dbReference>
<keyword evidence="6 10" id="KW-0784">Thiamine biosynthesis</keyword>
<evidence type="ECO:0000256" key="4">
    <source>
        <dbReference type="ARBA" id="ARBA00022723"/>
    </source>
</evidence>
<keyword evidence="15" id="KW-1185">Reference proteome</keyword>
<feature type="binding site" evidence="10">
    <location>
        <position position="75"/>
    </location>
    <ligand>
        <name>Mg(2+)</name>
        <dbReference type="ChEBI" id="CHEBI:18420"/>
    </ligand>
</feature>
<evidence type="ECO:0000256" key="1">
    <source>
        <dbReference type="ARBA" id="ARBA00003814"/>
    </source>
</evidence>
<comment type="pathway">
    <text evidence="2 10 12">Cofactor biosynthesis; thiamine diphosphate biosynthesis; thiamine phosphate from 4-amino-2-methyl-5-diphosphomethylpyrimidine and 4-methyl-5-(2-phosphoethyl)-thiazole: step 1/1.</text>
</comment>
<name>A0A4R8UFC9_9MICO</name>
<evidence type="ECO:0000256" key="8">
    <source>
        <dbReference type="ARBA" id="ARBA00047851"/>
    </source>
</evidence>
<proteinExistence type="inferred from homology"/>
<comment type="caution">
    <text evidence="14">The sequence shown here is derived from an EMBL/GenBank/DDBJ whole genome shotgun (WGS) entry which is preliminary data.</text>
</comment>
<dbReference type="GO" id="GO:0009228">
    <property type="term" value="P:thiamine biosynthetic process"/>
    <property type="evidence" value="ECO:0007669"/>
    <property type="project" value="UniProtKB-KW"/>
</dbReference>
<dbReference type="CDD" id="cd00564">
    <property type="entry name" value="TMP_TenI"/>
    <property type="match status" value="1"/>
</dbReference>
<protein>
    <recommendedName>
        <fullName evidence="10">Thiamine-phosphate synthase</fullName>
        <shortName evidence="10">TP synthase</shortName>
        <shortName evidence="10">TPS</shortName>
        <ecNumber evidence="10">2.5.1.3</ecNumber>
    </recommendedName>
    <alternativeName>
        <fullName evidence="10">Thiamine-phosphate pyrophosphorylase</fullName>
        <shortName evidence="10">TMP pyrophosphorylase</shortName>
        <shortName evidence="10">TMP-PPase</shortName>
    </alternativeName>
</protein>
<dbReference type="InterPro" id="IPR013785">
    <property type="entry name" value="Aldolase_TIM"/>
</dbReference>
<dbReference type="InterPro" id="IPR036206">
    <property type="entry name" value="ThiamineP_synth_sf"/>
</dbReference>
<feature type="binding site" evidence="10">
    <location>
        <position position="99"/>
    </location>
    <ligand>
        <name>Mg(2+)</name>
        <dbReference type="ChEBI" id="CHEBI:18420"/>
    </ligand>
</feature>
<evidence type="ECO:0000256" key="11">
    <source>
        <dbReference type="RuleBase" id="RU003826"/>
    </source>
</evidence>
<comment type="catalytic activity">
    <reaction evidence="8 10 11">
        <text>2-(2-carboxy-4-methylthiazol-5-yl)ethyl phosphate + 4-amino-2-methyl-5-(diphosphooxymethyl)pyrimidine + 2 H(+) = thiamine phosphate + CO2 + diphosphate</text>
        <dbReference type="Rhea" id="RHEA:47848"/>
        <dbReference type="ChEBI" id="CHEBI:15378"/>
        <dbReference type="ChEBI" id="CHEBI:16526"/>
        <dbReference type="ChEBI" id="CHEBI:33019"/>
        <dbReference type="ChEBI" id="CHEBI:37575"/>
        <dbReference type="ChEBI" id="CHEBI:57841"/>
        <dbReference type="ChEBI" id="CHEBI:62890"/>
        <dbReference type="EC" id="2.5.1.3"/>
    </reaction>
</comment>
<comment type="catalytic activity">
    <reaction evidence="9 10 11">
        <text>2-[(2R,5Z)-2-carboxy-4-methylthiazol-5(2H)-ylidene]ethyl phosphate + 4-amino-2-methyl-5-(diphosphooxymethyl)pyrimidine + 2 H(+) = thiamine phosphate + CO2 + diphosphate</text>
        <dbReference type="Rhea" id="RHEA:47844"/>
        <dbReference type="ChEBI" id="CHEBI:15378"/>
        <dbReference type="ChEBI" id="CHEBI:16526"/>
        <dbReference type="ChEBI" id="CHEBI:33019"/>
        <dbReference type="ChEBI" id="CHEBI:37575"/>
        <dbReference type="ChEBI" id="CHEBI:57841"/>
        <dbReference type="ChEBI" id="CHEBI:62899"/>
        <dbReference type="EC" id="2.5.1.3"/>
    </reaction>
</comment>
<accession>A0A4R8UFC9</accession>
<dbReference type="Proteomes" id="UP000297866">
    <property type="component" value="Unassembled WGS sequence"/>
</dbReference>
<dbReference type="GO" id="GO:0004789">
    <property type="term" value="F:thiamine-phosphate diphosphorylase activity"/>
    <property type="evidence" value="ECO:0007669"/>
    <property type="project" value="UniProtKB-UniRule"/>
</dbReference>
<dbReference type="EC" id="2.5.1.3" evidence="10"/>
<comment type="cofactor">
    <cofactor evidence="10">
        <name>Mg(2+)</name>
        <dbReference type="ChEBI" id="CHEBI:18420"/>
    </cofactor>
    <text evidence="10">Binds 1 Mg(2+) ion per subunit.</text>
</comment>
<comment type="similarity">
    <text evidence="10 11">Belongs to the thiamine-phosphate synthase family.</text>
</comment>
<keyword evidence="4 10" id="KW-0479">Metal-binding</keyword>
<keyword evidence="5 10" id="KW-0460">Magnesium</keyword>
<dbReference type="SUPFAM" id="SSF51391">
    <property type="entry name" value="Thiamin phosphate synthase"/>
    <property type="match status" value="1"/>
</dbReference>
<dbReference type="HAMAP" id="MF_00097">
    <property type="entry name" value="TMP_synthase"/>
    <property type="match status" value="1"/>
</dbReference>
<keyword evidence="3 10" id="KW-0808">Transferase</keyword>
<evidence type="ECO:0000256" key="7">
    <source>
        <dbReference type="ARBA" id="ARBA00047334"/>
    </source>
</evidence>
<evidence type="ECO:0000256" key="5">
    <source>
        <dbReference type="ARBA" id="ARBA00022842"/>
    </source>
</evidence>
<evidence type="ECO:0000259" key="13">
    <source>
        <dbReference type="Pfam" id="PF02581"/>
    </source>
</evidence>
<organism evidence="14 15">
    <name type="scientific">Cryobacterium tagatosivorans</name>
    <dbReference type="NCBI Taxonomy" id="1259199"/>
    <lineage>
        <taxon>Bacteria</taxon>
        <taxon>Bacillati</taxon>
        <taxon>Actinomycetota</taxon>
        <taxon>Actinomycetes</taxon>
        <taxon>Micrococcales</taxon>
        <taxon>Microbacteriaceae</taxon>
        <taxon>Cryobacterium</taxon>
    </lineage>
</organism>
<dbReference type="InterPro" id="IPR034291">
    <property type="entry name" value="TMP_synthase"/>
</dbReference>
<dbReference type="AlphaFoldDB" id="A0A4R8UFC9"/>
<dbReference type="NCBIfam" id="TIGR00693">
    <property type="entry name" value="thiE"/>
    <property type="match status" value="1"/>
</dbReference>
<evidence type="ECO:0000256" key="12">
    <source>
        <dbReference type="RuleBase" id="RU004253"/>
    </source>
</evidence>
<evidence type="ECO:0000256" key="2">
    <source>
        <dbReference type="ARBA" id="ARBA00005165"/>
    </source>
</evidence>
<feature type="binding site" evidence="10">
    <location>
        <position position="118"/>
    </location>
    <ligand>
        <name>4-amino-2-methyl-5-(diphosphooxymethyl)pyrimidine</name>
        <dbReference type="ChEBI" id="CHEBI:57841"/>
    </ligand>
</feature>
<comment type="function">
    <text evidence="1 10">Condenses 4-methyl-5-(beta-hydroxyethyl)thiazole monophosphate (THZ-P) and 2-methyl-4-amino-5-hydroxymethyl pyrimidine pyrophosphate (HMP-PP) to form thiamine monophosphate (TMP).</text>
</comment>
<dbReference type="Pfam" id="PF02581">
    <property type="entry name" value="TMP-TENI"/>
    <property type="match status" value="1"/>
</dbReference>
<dbReference type="OrthoDB" id="3243336at2"/>
<dbReference type="InterPro" id="IPR022998">
    <property type="entry name" value="ThiamineP_synth_TenI"/>
</dbReference>
<dbReference type="PANTHER" id="PTHR20857:SF23">
    <property type="entry name" value="THIAMINE BIOSYNTHETIC BIFUNCTIONAL ENZYME"/>
    <property type="match status" value="1"/>
</dbReference>
<evidence type="ECO:0000256" key="10">
    <source>
        <dbReference type="HAMAP-Rule" id="MF_00097"/>
    </source>
</evidence>
<feature type="binding site" evidence="10">
    <location>
        <position position="74"/>
    </location>
    <ligand>
        <name>4-amino-2-methyl-5-(diphosphooxymethyl)pyrimidine</name>
        <dbReference type="ChEBI" id="CHEBI:57841"/>
    </ligand>
</feature>
<feature type="binding site" evidence="10">
    <location>
        <position position="178"/>
    </location>
    <ligand>
        <name>2-[(2R,5Z)-2-carboxy-4-methylthiazol-5(2H)-ylidene]ethyl phosphate</name>
        <dbReference type="ChEBI" id="CHEBI:62899"/>
    </ligand>
</feature>
<dbReference type="GO" id="GO:0000287">
    <property type="term" value="F:magnesium ion binding"/>
    <property type="evidence" value="ECO:0007669"/>
    <property type="project" value="UniProtKB-UniRule"/>
</dbReference>
<feature type="domain" description="Thiamine phosphate synthase/TenI" evidence="13">
    <location>
        <begin position="13"/>
        <end position="201"/>
    </location>
</feature>
<sequence length="220" mass="23094">MTEFSRETFTPGVYLVTDTALCGSRGVVETVRAAVAGGVRTVQIREKDASAADFYQLVLRISEAVGDLAAILINDRIDVFLAARAAGARVHGVHFGQSDLPVTAVRMIVGDDAIIGLTANTVDHFRQVALLPDRTVDYLGVGVIRATATKVNHPTPIGVDGFAGFAAVAGLPCVAIGGVLLDDVGELRRVRAAGVAVVSAICAAADPKRVAEDFVEEWNR</sequence>
<reference evidence="14 15" key="1">
    <citation type="submission" date="2019-03" db="EMBL/GenBank/DDBJ databases">
        <title>Genomics of glacier-inhabiting Cryobacterium strains.</title>
        <authorList>
            <person name="Liu Q."/>
            <person name="Xin Y.-H."/>
        </authorList>
    </citation>
    <scope>NUCLEOTIDE SEQUENCE [LARGE SCALE GENOMIC DNA]</scope>
    <source>
        <strain evidence="14 15">Sr47</strain>
    </source>
</reference>
<feature type="binding site" evidence="10">
    <location>
        <begin position="43"/>
        <end position="47"/>
    </location>
    <ligand>
        <name>4-amino-2-methyl-5-(diphosphooxymethyl)pyrimidine</name>
        <dbReference type="ChEBI" id="CHEBI:57841"/>
    </ligand>
</feature>